<evidence type="ECO:0000259" key="5">
    <source>
        <dbReference type="Pfam" id="PF07109"/>
    </source>
</evidence>
<gene>
    <name evidence="6" type="ORF">LX81_01912</name>
</gene>
<dbReference type="Gene3D" id="3.40.50.150">
    <property type="entry name" value="Vaccinia Virus protein VP39"/>
    <property type="match status" value="1"/>
</dbReference>
<dbReference type="EC" id="2.1.1.11" evidence="3"/>
<proteinExistence type="predicted"/>
<dbReference type="InterPro" id="IPR007848">
    <property type="entry name" value="Small_mtfrase_dom"/>
</dbReference>
<dbReference type="InterPro" id="IPR029063">
    <property type="entry name" value="SAM-dependent_MTases_sf"/>
</dbReference>
<dbReference type="NCBIfam" id="TIGR02021">
    <property type="entry name" value="BchM-ChlM"/>
    <property type="match status" value="1"/>
</dbReference>
<evidence type="ECO:0000259" key="4">
    <source>
        <dbReference type="Pfam" id="PF05175"/>
    </source>
</evidence>
<dbReference type="GO" id="GO:0015995">
    <property type="term" value="P:chlorophyll biosynthetic process"/>
    <property type="evidence" value="ECO:0007669"/>
    <property type="project" value="UniProtKB-UniRule"/>
</dbReference>
<evidence type="ECO:0000313" key="7">
    <source>
        <dbReference type="Proteomes" id="UP000248916"/>
    </source>
</evidence>
<evidence type="ECO:0000256" key="2">
    <source>
        <dbReference type="ARBA" id="ARBA00022691"/>
    </source>
</evidence>
<keyword evidence="2" id="KW-0949">S-adenosyl-L-methionine</keyword>
<feature type="domain" description="Magnesium-protoporphyrin IX methyltransferase C-terminal" evidence="5">
    <location>
        <begin position="181"/>
        <end position="278"/>
    </location>
</feature>
<dbReference type="GO" id="GO:0032259">
    <property type="term" value="P:methylation"/>
    <property type="evidence" value="ECO:0007669"/>
    <property type="project" value="UniProtKB-KW"/>
</dbReference>
<evidence type="ECO:0000256" key="1">
    <source>
        <dbReference type="ARBA" id="ARBA00022603"/>
    </source>
</evidence>
<evidence type="ECO:0000313" key="6">
    <source>
        <dbReference type="EMBL" id="PZX16543.1"/>
    </source>
</evidence>
<name>A0A2W7NA74_9RHOB</name>
<protein>
    <recommendedName>
        <fullName evidence="3">Magnesium protoporphyrin IX methyltransferase</fullName>
        <ecNumber evidence="3">2.1.1.11</ecNumber>
    </recommendedName>
</protein>
<dbReference type="GO" id="GO:0046406">
    <property type="term" value="F:magnesium protoporphyrin IX methyltransferase activity"/>
    <property type="evidence" value="ECO:0007669"/>
    <property type="project" value="UniProtKB-UniRule"/>
</dbReference>
<keyword evidence="6" id="KW-0808">Transferase</keyword>
<evidence type="ECO:0000256" key="3">
    <source>
        <dbReference type="NCBIfam" id="TIGR02021"/>
    </source>
</evidence>
<dbReference type="PANTHER" id="PTHR43464:SF94">
    <property type="entry name" value="MALONYL-[ACYL-CARRIER PROTEIN] O-METHYLTRANSFERASE"/>
    <property type="match status" value="1"/>
</dbReference>
<dbReference type="SUPFAM" id="SSF53335">
    <property type="entry name" value="S-adenosyl-L-methionine-dependent methyltransferases"/>
    <property type="match status" value="1"/>
</dbReference>
<dbReference type="AlphaFoldDB" id="A0A2W7NA74"/>
<dbReference type="PROSITE" id="PS51556">
    <property type="entry name" value="SAM_MT_MG_PIX"/>
    <property type="match status" value="1"/>
</dbReference>
<sequence length="279" mass="30339">MAGVMRTQEVHATYTARAAHVPHPYAPRTADVQATYTGRTDNVQKVYGARAYISRFDATRDRVEAYFDRTATRTWERLTSDEKVSRIRETVRAGRDRMRALILSRLPEDLSGARVLDAGCGAGQLSAELARRGAEVDAVDISPKLLAIAEARMPEALKGRVTFRAGDMCDPALGSFDHVVAMDSLIYYAAPDLGRALVAFAARTEGHVVFTVAPRTPLLSVMWSAGRLFPRADRAPLMVPQTLRGVARAVGAAGSGREVAKAGRINSGFYIADCLEMRG</sequence>
<keyword evidence="7" id="KW-1185">Reference proteome</keyword>
<dbReference type="EMBL" id="QKZL01000006">
    <property type="protein sequence ID" value="PZX16543.1"/>
    <property type="molecule type" value="Genomic_DNA"/>
</dbReference>
<dbReference type="Pfam" id="PF07109">
    <property type="entry name" value="Mg-por_mtran_C"/>
    <property type="match status" value="1"/>
</dbReference>
<dbReference type="Pfam" id="PF05175">
    <property type="entry name" value="MTS"/>
    <property type="match status" value="1"/>
</dbReference>
<feature type="domain" description="Methyltransferase small" evidence="4">
    <location>
        <begin position="96"/>
        <end position="180"/>
    </location>
</feature>
<keyword evidence="1 6" id="KW-0489">Methyltransferase</keyword>
<comment type="caution">
    <text evidence="6">The sequence shown here is derived from an EMBL/GenBank/DDBJ whole genome shotgun (WGS) entry which is preliminary data.</text>
</comment>
<dbReference type="CDD" id="cd02440">
    <property type="entry name" value="AdoMet_MTases"/>
    <property type="match status" value="1"/>
</dbReference>
<dbReference type="InterPro" id="IPR010251">
    <property type="entry name" value="Mg_prot_MeTrfase"/>
</dbReference>
<dbReference type="PANTHER" id="PTHR43464">
    <property type="entry name" value="METHYLTRANSFERASE"/>
    <property type="match status" value="1"/>
</dbReference>
<reference evidence="6 7" key="1">
    <citation type="submission" date="2018-06" db="EMBL/GenBank/DDBJ databases">
        <title>Genomic Encyclopedia of Archaeal and Bacterial Type Strains, Phase II (KMG-II): from individual species to whole genera.</title>
        <authorList>
            <person name="Goeker M."/>
        </authorList>
    </citation>
    <scope>NUCLEOTIDE SEQUENCE [LARGE SCALE GENOMIC DNA]</scope>
    <source>
        <strain evidence="6 7">DSM 22009</strain>
    </source>
</reference>
<dbReference type="InterPro" id="IPR010940">
    <property type="entry name" value="Mg_prot_MeTrfase_C"/>
</dbReference>
<accession>A0A2W7NA74</accession>
<dbReference type="Proteomes" id="UP000248916">
    <property type="component" value="Unassembled WGS sequence"/>
</dbReference>
<organism evidence="6 7">
    <name type="scientific">Palleronia aestuarii</name>
    <dbReference type="NCBI Taxonomy" id="568105"/>
    <lineage>
        <taxon>Bacteria</taxon>
        <taxon>Pseudomonadati</taxon>
        <taxon>Pseudomonadota</taxon>
        <taxon>Alphaproteobacteria</taxon>
        <taxon>Rhodobacterales</taxon>
        <taxon>Roseobacteraceae</taxon>
        <taxon>Palleronia</taxon>
    </lineage>
</organism>